<protein>
    <submittedName>
        <fullName evidence="1">Uncharacterized protein</fullName>
    </submittedName>
</protein>
<dbReference type="Proteomes" id="UP000006339">
    <property type="component" value="Unassembled WGS sequence"/>
</dbReference>
<keyword evidence="2" id="KW-1185">Reference proteome</keyword>
<organism evidence="1 2">
    <name type="scientific">Leptospira kirschneri str. 200802841</name>
    <dbReference type="NCBI Taxonomy" id="1193047"/>
    <lineage>
        <taxon>Bacteria</taxon>
        <taxon>Pseudomonadati</taxon>
        <taxon>Spirochaetota</taxon>
        <taxon>Spirochaetia</taxon>
        <taxon>Leptospirales</taxon>
        <taxon>Leptospiraceae</taxon>
        <taxon>Leptospira</taxon>
    </lineage>
</organism>
<reference evidence="1" key="1">
    <citation type="submission" date="2012-10" db="EMBL/GenBank/DDBJ databases">
        <authorList>
            <person name="Harkins D.M."/>
            <person name="Durkin A.S."/>
            <person name="Brinkac L.M."/>
            <person name="Selengut J.D."/>
            <person name="Sanka R."/>
            <person name="DePew J."/>
            <person name="Purushe J."/>
            <person name="Picardeau M."/>
            <person name="Werts C."/>
            <person name="Goarant C."/>
            <person name="Vinetz J.M."/>
            <person name="Sutton G.G."/>
            <person name="Nelson W.C."/>
            <person name="Fouts D.E."/>
        </authorList>
    </citation>
    <scope>NUCLEOTIDE SEQUENCE [LARGE SCALE GENOMIC DNA]</scope>
    <source>
        <strain evidence="1">200802841</strain>
    </source>
</reference>
<proteinExistence type="predicted"/>
<evidence type="ECO:0000313" key="1">
    <source>
        <dbReference type="EMBL" id="EKO51287.1"/>
    </source>
</evidence>
<evidence type="ECO:0000313" key="2">
    <source>
        <dbReference type="Proteomes" id="UP000006339"/>
    </source>
</evidence>
<accession>A0A828Y7D9</accession>
<gene>
    <name evidence="1" type="ORF">LEP1GSC131_2067</name>
</gene>
<dbReference type="EMBL" id="AKWH02000041">
    <property type="protein sequence ID" value="EKO51287.1"/>
    <property type="molecule type" value="Genomic_DNA"/>
</dbReference>
<name>A0A828Y7D9_9LEPT</name>
<dbReference type="AlphaFoldDB" id="A0A828Y7D9"/>
<dbReference type="RefSeq" id="WP_004770564.1">
    <property type="nucleotide sequence ID" value="NZ_AKWH02000041.1"/>
</dbReference>
<comment type="caution">
    <text evidence="1">The sequence shown here is derived from an EMBL/GenBank/DDBJ whole genome shotgun (WGS) entry which is preliminary data.</text>
</comment>
<sequence length="76" mass="9377">MKLIYDFDEEDLAKKVRIEKEDGTCEYFPFYDFKFENSSSHTLRLKTWVNEKERRKFYEFEPIVVEQTELILKKTI</sequence>